<evidence type="ECO:0000313" key="2">
    <source>
        <dbReference type="EMBL" id="CAD7077095.1"/>
    </source>
</evidence>
<evidence type="ECO:0000256" key="1">
    <source>
        <dbReference type="SAM" id="Phobius"/>
    </source>
</evidence>
<dbReference type="PANTHER" id="PTHR47412:SF1">
    <property type="entry name" value="FI01434P-RELATED"/>
    <property type="match status" value="1"/>
</dbReference>
<reference evidence="2 3" key="1">
    <citation type="submission" date="2020-11" db="EMBL/GenBank/DDBJ databases">
        <authorList>
            <person name="Wallbank WR R."/>
            <person name="Pardo Diaz C."/>
            <person name="Kozak K."/>
            <person name="Martin S."/>
            <person name="Jiggins C."/>
            <person name="Moest M."/>
            <person name="Warren A I."/>
            <person name="Generalovic N T."/>
            <person name="Byers J.R.P. K."/>
            <person name="Montejo-Kovacevich G."/>
            <person name="Yen C E."/>
        </authorList>
    </citation>
    <scope>NUCLEOTIDE SEQUENCE [LARGE SCALE GENOMIC DNA]</scope>
</reference>
<proteinExistence type="predicted"/>
<dbReference type="Pfam" id="PF13896">
    <property type="entry name" value="Glyco_transf_49"/>
    <property type="match status" value="1"/>
</dbReference>
<dbReference type="OrthoDB" id="9974378at2759"/>
<keyword evidence="3" id="KW-1185">Reference proteome</keyword>
<gene>
    <name evidence="2" type="ORF">HERILL_LOCUS470</name>
</gene>
<name>A0A7R8UAA0_HERIL</name>
<keyword evidence="1" id="KW-0812">Transmembrane</keyword>
<organism evidence="2 3">
    <name type="scientific">Hermetia illucens</name>
    <name type="common">Black soldier fly</name>
    <dbReference type="NCBI Taxonomy" id="343691"/>
    <lineage>
        <taxon>Eukaryota</taxon>
        <taxon>Metazoa</taxon>
        <taxon>Ecdysozoa</taxon>
        <taxon>Arthropoda</taxon>
        <taxon>Hexapoda</taxon>
        <taxon>Insecta</taxon>
        <taxon>Pterygota</taxon>
        <taxon>Neoptera</taxon>
        <taxon>Endopterygota</taxon>
        <taxon>Diptera</taxon>
        <taxon>Brachycera</taxon>
        <taxon>Stratiomyomorpha</taxon>
        <taxon>Stratiomyidae</taxon>
        <taxon>Hermetiinae</taxon>
        <taxon>Hermetia</taxon>
    </lineage>
</organism>
<sequence length="516" mass="59132">MANRSDLPYSEKEVRRYIMGPKTSFALKCVVIVNILGIACFGCYLFRSYYSSTKEVTNLPPSLQIPIPGLIQANETLDYHTFFEEYLVDSTDESIFTGEDNDFRSYIRPHVRLSQVLPLESSHVMGKLKAFLKCNNQDFKSKIVFRNNYYVLKNYYRAAHGEIECYTAVTYATHGDYTNLENLRELVNRWDGPISVALYAPGKDFQRTLNSIKYVLNCLPESPLIRLFVTFHIYIPVDHIPGFVRYNTRYVSPGPGYINCASRPPYKTNSEQYRVQKKILYPINVGRNIARDGALTHFILDADIDMYPSAGLNKKFLEMVAADKSILQMKLPKVFALPVFEVAPQVTLPRNKTDLQELVKGGKAHFISKGPYAKCNSFMNADKWLNGNETGDISVFHVAKRMGPHKHWEPFFIGTQDEPEYNERFSREGELDRTALAYTLCVLDYDFLLLDNAFLVHQIPAAKMNQSNLSDFSVMEKTQKYLLQVLYPQLKEVYGFQKGCSILHSRTDIPVNNATM</sequence>
<dbReference type="EMBL" id="LR899009">
    <property type="protein sequence ID" value="CAD7077095.1"/>
    <property type="molecule type" value="Genomic_DNA"/>
</dbReference>
<dbReference type="PANTHER" id="PTHR47412">
    <property type="entry name" value="FI01434P-RELATED"/>
    <property type="match status" value="1"/>
</dbReference>
<feature type="transmembrane region" description="Helical" evidence="1">
    <location>
        <begin position="25"/>
        <end position="47"/>
    </location>
</feature>
<evidence type="ECO:0000313" key="3">
    <source>
        <dbReference type="Proteomes" id="UP000594454"/>
    </source>
</evidence>
<accession>A0A7R8UAA0</accession>
<dbReference type="InParanoid" id="A0A7R8UAA0"/>
<keyword evidence="1" id="KW-1133">Transmembrane helix</keyword>
<dbReference type="Proteomes" id="UP000594454">
    <property type="component" value="Chromosome 1"/>
</dbReference>
<protein>
    <submittedName>
        <fullName evidence="2">Uncharacterized protein</fullName>
    </submittedName>
</protein>
<dbReference type="AlphaFoldDB" id="A0A7R8UAA0"/>
<keyword evidence="1" id="KW-0472">Membrane</keyword>